<dbReference type="PANTHER" id="PTHR42966">
    <property type="entry name" value="N-ACETYLNEURAMINATE SYNTHASE"/>
    <property type="match status" value="1"/>
</dbReference>
<dbReference type="GO" id="GO:0047444">
    <property type="term" value="F:N-acylneuraminate-9-phosphate synthase activity"/>
    <property type="evidence" value="ECO:0007669"/>
    <property type="project" value="TreeGrafter"/>
</dbReference>
<protein>
    <recommendedName>
        <fullName evidence="1">AFP-like domain-containing protein</fullName>
    </recommendedName>
</protein>
<dbReference type="Pfam" id="PF08666">
    <property type="entry name" value="SAF"/>
    <property type="match status" value="1"/>
</dbReference>
<evidence type="ECO:0000313" key="3">
    <source>
        <dbReference type="Proteomes" id="UP000295334"/>
    </source>
</evidence>
<keyword evidence="3" id="KW-1185">Reference proteome</keyword>
<name>A0A4R1BB67_9BACT</name>
<dbReference type="EMBL" id="SJZI01000042">
    <property type="protein sequence ID" value="TCJ14178.1"/>
    <property type="molecule type" value="Genomic_DNA"/>
</dbReference>
<comment type="caution">
    <text evidence="2">The sequence shown here is derived from an EMBL/GenBank/DDBJ whole genome shotgun (WGS) entry which is preliminary data.</text>
</comment>
<dbReference type="Pfam" id="PF03102">
    <property type="entry name" value="NeuB"/>
    <property type="match status" value="1"/>
</dbReference>
<dbReference type="SMART" id="SM00858">
    <property type="entry name" value="SAF"/>
    <property type="match status" value="1"/>
</dbReference>
<organism evidence="2 3">
    <name type="scientific">Flaviaesturariibacter flavus</name>
    <dbReference type="NCBI Taxonomy" id="2502780"/>
    <lineage>
        <taxon>Bacteria</taxon>
        <taxon>Pseudomonadati</taxon>
        <taxon>Bacteroidota</taxon>
        <taxon>Chitinophagia</taxon>
        <taxon>Chitinophagales</taxon>
        <taxon>Chitinophagaceae</taxon>
        <taxon>Flaviaestuariibacter</taxon>
    </lineage>
</organism>
<dbReference type="Gene3D" id="3.90.1210.10">
    <property type="entry name" value="Antifreeze-like/N-acetylneuraminic acid synthase C-terminal domain"/>
    <property type="match status" value="1"/>
</dbReference>
<dbReference type="InterPro" id="IPR013974">
    <property type="entry name" value="SAF"/>
</dbReference>
<dbReference type="InterPro" id="IPR036732">
    <property type="entry name" value="AFP_Neu5c_C_sf"/>
</dbReference>
<dbReference type="CDD" id="cd11615">
    <property type="entry name" value="SAF_NeuB_like"/>
    <property type="match status" value="1"/>
</dbReference>
<feature type="domain" description="AFP-like" evidence="1">
    <location>
        <begin position="278"/>
        <end position="334"/>
    </location>
</feature>
<dbReference type="Proteomes" id="UP000295334">
    <property type="component" value="Unassembled WGS sequence"/>
</dbReference>
<dbReference type="GO" id="GO:0016051">
    <property type="term" value="P:carbohydrate biosynthetic process"/>
    <property type="evidence" value="ECO:0007669"/>
    <property type="project" value="InterPro"/>
</dbReference>
<dbReference type="SUPFAM" id="SSF51569">
    <property type="entry name" value="Aldolase"/>
    <property type="match status" value="1"/>
</dbReference>
<dbReference type="PROSITE" id="PS50844">
    <property type="entry name" value="AFP_LIKE"/>
    <property type="match status" value="1"/>
</dbReference>
<accession>A0A4R1BB67</accession>
<proteinExistence type="predicted"/>
<evidence type="ECO:0000313" key="2">
    <source>
        <dbReference type="EMBL" id="TCJ14178.1"/>
    </source>
</evidence>
<dbReference type="RefSeq" id="WP_131449049.1">
    <property type="nucleotide sequence ID" value="NZ_SJZI01000042.1"/>
</dbReference>
<dbReference type="AlphaFoldDB" id="A0A4R1BB67"/>
<dbReference type="InterPro" id="IPR006190">
    <property type="entry name" value="SAF_AFP_Neu5Ac"/>
</dbReference>
<sequence>MEAFNNKDGLYFIVEEGQFNLGDFGKAKQMIELAGKTGATAIEFQLAYADDFYIRAESGHAIYKTREFSDAQLQELVDYTHQHGLQFVATCLSHKLVPKMAAFGADTFNVNASDINNAHIVDAVVATGRPFFVATPLATEEEIAWVVSRIRSQKPDAQFVLLHGQHSMASGHEWVEPVDTSLGYLKTLKETYGVPVGFIDHTRVDWMPAAAVAAGASVISKHITMSAVFQGPDWAICLEPPVMKEAIARARAVHESMKVNAKHLAKGEDLDRTVMRRSVVALRPIAAGKVIEGEDIGFKRPGTGISPDKAAAIVGKKATRDISEDELFSADMFH</sequence>
<dbReference type="PANTHER" id="PTHR42966:SF3">
    <property type="entry name" value="BLR5971 PROTEIN"/>
    <property type="match status" value="1"/>
</dbReference>
<dbReference type="InterPro" id="IPR051690">
    <property type="entry name" value="PseI-like"/>
</dbReference>
<dbReference type="InterPro" id="IPR013785">
    <property type="entry name" value="Aldolase_TIM"/>
</dbReference>
<reference evidence="2 3" key="1">
    <citation type="submission" date="2019-03" db="EMBL/GenBank/DDBJ databases">
        <authorList>
            <person name="Kim M.K.M."/>
        </authorList>
    </citation>
    <scope>NUCLEOTIDE SEQUENCE [LARGE SCALE GENOMIC DNA]</scope>
    <source>
        <strain evidence="2 3">17J68-12</strain>
    </source>
</reference>
<dbReference type="SUPFAM" id="SSF51269">
    <property type="entry name" value="AFP III-like domain"/>
    <property type="match status" value="1"/>
</dbReference>
<dbReference type="InterPro" id="IPR057736">
    <property type="entry name" value="SAF_PseI/NeuA/NeuB"/>
</dbReference>
<dbReference type="OrthoDB" id="9814210at2"/>
<evidence type="ECO:0000259" key="1">
    <source>
        <dbReference type="PROSITE" id="PS50844"/>
    </source>
</evidence>
<dbReference type="InterPro" id="IPR013132">
    <property type="entry name" value="PseI/NeuA/B-like_N"/>
</dbReference>
<gene>
    <name evidence="2" type="ORF">EPD60_09225</name>
</gene>
<dbReference type="Gene3D" id="3.20.20.70">
    <property type="entry name" value="Aldolase class I"/>
    <property type="match status" value="1"/>
</dbReference>